<reference evidence="3 4" key="1">
    <citation type="submission" date="2024-09" db="EMBL/GenBank/DDBJ databases">
        <authorList>
            <person name="Sun Q."/>
            <person name="Mori K."/>
        </authorList>
    </citation>
    <scope>NUCLEOTIDE SEQUENCE [LARGE SCALE GENOMIC DNA]</scope>
    <source>
        <strain evidence="3 4">CCM 4839</strain>
    </source>
</reference>
<keyword evidence="4" id="KW-1185">Reference proteome</keyword>
<evidence type="ECO:0000256" key="1">
    <source>
        <dbReference type="ARBA" id="ARBA00022679"/>
    </source>
</evidence>
<keyword evidence="2" id="KW-0175">Coiled coil</keyword>
<dbReference type="Gene3D" id="3.40.50.300">
    <property type="entry name" value="P-loop containing nucleotide triphosphate hydrolases"/>
    <property type="match status" value="1"/>
</dbReference>
<organism evidence="3 4">
    <name type="scientific">Paenibacillus mendelii</name>
    <dbReference type="NCBI Taxonomy" id="206163"/>
    <lineage>
        <taxon>Bacteria</taxon>
        <taxon>Bacillati</taxon>
        <taxon>Bacillota</taxon>
        <taxon>Bacilli</taxon>
        <taxon>Bacillales</taxon>
        <taxon>Paenibacillaceae</taxon>
        <taxon>Paenibacillus</taxon>
    </lineage>
</organism>
<dbReference type="RefSeq" id="WP_204817431.1">
    <property type="nucleotide sequence ID" value="NZ_JANHOF010000002.1"/>
</dbReference>
<dbReference type="PANTHER" id="PTHR12788:SF10">
    <property type="entry name" value="PROTEIN-TYROSINE SULFOTRANSFERASE"/>
    <property type="match status" value="1"/>
</dbReference>
<accession>A0ABV6JJ62</accession>
<dbReference type="Pfam" id="PF13469">
    <property type="entry name" value="Sulfotransfer_3"/>
    <property type="match status" value="1"/>
</dbReference>
<keyword evidence="1" id="KW-0808">Transferase</keyword>
<dbReference type="Proteomes" id="UP001589818">
    <property type="component" value="Unassembled WGS sequence"/>
</dbReference>
<dbReference type="PANTHER" id="PTHR12788">
    <property type="entry name" value="PROTEIN-TYROSINE SULFOTRANSFERASE 2"/>
    <property type="match status" value="1"/>
</dbReference>
<protein>
    <submittedName>
        <fullName evidence="3">Sulfotransferase</fullName>
    </submittedName>
</protein>
<evidence type="ECO:0000313" key="4">
    <source>
        <dbReference type="Proteomes" id="UP001589818"/>
    </source>
</evidence>
<comment type="caution">
    <text evidence="3">The sequence shown here is derived from an EMBL/GenBank/DDBJ whole genome shotgun (WGS) entry which is preliminary data.</text>
</comment>
<sequence>MIDNRGNNLIFLLCTPRSGSSLATVMLQNHSKVFATQEMWYLMGLYDLQLAVHRPYGGNGIIKQFYNGMLPKETFEQASKAFSLQVYNGLMQSSGAEMLVDKSPRYYYNLEFIDSLFPHSKRIWLIRNPLAVISSYKKVNKHVRDRFNLIEDLMHPDFNIKMTDITVGLFRYYHYFSGESTYAYRLYYEQMVRKPQEELEKLCGFLGLTYEEGLEKYGDFADSSKSGLYYSMGVGDPFIVHHKEPHLQSIDSWKEVLDKQEIEMYCRALGAKIFVDLGYGEQLKEAEKLTGAKFEMEPDMELISLRTKQLADASGCRWIDRYQLRSDYIDFGGSMIQPDLPEDHQAVDSQLLQAQITLRSLEKRLEKSYLEQRRLRSQLEATKEKIKRVKAMIPFGNRLSEWASTYLTGGRKR</sequence>
<name>A0ABV6JJ62_9BACL</name>
<dbReference type="EMBL" id="JBHLVF010000047">
    <property type="protein sequence ID" value="MFC0395956.1"/>
    <property type="molecule type" value="Genomic_DNA"/>
</dbReference>
<evidence type="ECO:0000313" key="3">
    <source>
        <dbReference type="EMBL" id="MFC0395956.1"/>
    </source>
</evidence>
<dbReference type="InterPro" id="IPR026634">
    <property type="entry name" value="TPST-like"/>
</dbReference>
<proteinExistence type="predicted"/>
<dbReference type="InterPro" id="IPR027417">
    <property type="entry name" value="P-loop_NTPase"/>
</dbReference>
<feature type="coiled-coil region" evidence="2">
    <location>
        <begin position="351"/>
        <end position="392"/>
    </location>
</feature>
<gene>
    <name evidence="3" type="ORF">ACFFJ8_31870</name>
</gene>
<dbReference type="SUPFAM" id="SSF52540">
    <property type="entry name" value="P-loop containing nucleoside triphosphate hydrolases"/>
    <property type="match status" value="1"/>
</dbReference>
<evidence type="ECO:0000256" key="2">
    <source>
        <dbReference type="SAM" id="Coils"/>
    </source>
</evidence>